<feature type="domain" description="YqaJ viral recombinase" evidence="2">
    <location>
        <begin position="18"/>
        <end position="156"/>
    </location>
</feature>
<evidence type="ECO:0000256" key="1">
    <source>
        <dbReference type="SAM" id="Coils"/>
    </source>
</evidence>
<keyword evidence="1" id="KW-0175">Coiled coil</keyword>
<accession>A0A6J5NF04</accession>
<organism evidence="3">
    <name type="scientific">uncultured Caudovirales phage</name>
    <dbReference type="NCBI Taxonomy" id="2100421"/>
    <lineage>
        <taxon>Viruses</taxon>
        <taxon>Duplodnaviria</taxon>
        <taxon>Heunggongvirae</taxon>
        <taxon>Uroviricota</taxon>
        <taxon>Caudoviricetes</taxon>
        <taxon>Peduoviridae</taxon>
        <taxon>Maltschvirus</taxon>
        <taxon>Maltschvirus maltsch</taxon>
    </lineage>
</organism>
<dbReference type="SUPFAM" id="SSF52980">
    <property type="entry name" value="Restriction endonuclease-like"/>
    <property type="match status" value="1"/>
</dbReference>
<name>A0A6J5NF04_9CAUD</name>
<dbReference type="Gene3D" id="3.90.320.10">
    <property type="match status" value="1"/>
</dbReference>
<dbReference type="InterPro" id="IPR011604">
    <property type="entry name" value="PDDEXK-like_dom_sf"/>
</dbReference>
<dbReference type="InterPro" id="IPR011335">
    <property type="entry name" value="Restrct_endonuc-II-like"/>
</dbReference>
<dbReference type="Pfam" id="PF09588">
    <property type="entry name" value="YqaJ"/>
    <property type="match status" value="1"/>
</dbReference>
<dbReference type="EMBL" id="LR796641">
    <property type="protein sequence ID" value="CAB4156386.1"/>
    <property type="molecule type" value="Genomic_DNA"/>
</dbReference>
<evidence type="ECO:0000259" key="2">
    <source>
        <dbReference type="Pfam" id="PF09588"/>
    </source>
</evidence>
<gene>
    <name evidence="3" type="ORF">UFOVP668_53</name>
</gene>
<reference evidence="3" key="1">
    <citation type="submission" date="2020-04" db="EMBL/GenBank/DDBJ databases">
        <authorList>
            <person name="Chiriac C."/>
            <person name="Salcher M."/>
            <person name="Ghai R."/>
            <person name="Kavagutti S V."/>
        </authorList>
    </citation>
    <scope>NUCLEOTIDE SEQUENCE</scope>
</reference>
<proteinExistence type="predicted"/>
<dbReference type="InterPro" id="IPR019080">
    <property type="entry name" value="YqaJ_viral_recombinase"/>
</dbReference>
<protein>
    <submittedName>
        <fullName evidence="3">YqaJ viral recombinase</fullName>
    </submittedName>
</protein>
<feature type="coiled-coil region" evidence="1">
    <location>
        <begin position="232"/>
        <end position="262"/>
    </location>
</feature>
<evidence type="ECO:0000313" key="3">
    <source>
        <dbReference type="EMBL" id="CAB4156386.1"/>
    </source>
</evidence>
<sequence>MEYNRYRIAKPEHGSQDWLTLRFQDENGDKRISASAAAAIYGLHRFVTPDQYAAELLSDTPPVPLEPSWAMTRGNDLEPLCIKWATDKTGVEWTTPEELFVYNDERGARLISTLDGFFESENGRLVLEIKTFNRPWDGELPDYWRIQGIQQAICADVDRILWAVFDSSLSMQYYTQEVSEEEKEEHITKASEWLAAIDMNMTPPGVTWSFESIAKRYTAPERGSMLEIGEQHAELVAQLKHVKSEMKSYKELEDKLKAELCELIGNHDGVTINGETVATWKGQSRSSFNTKLMQLEHPDIVDKYTTNITVRTLLLKGAK</sequence>